<keyword evidence="4" id="KW-0175">Coiled coil</keyword>
<evidence type="ECO:0000259" key="5">
    <source>
        <dbReference type="Pfam" id="PF01420"/>
    </source>
</evidence>
<dbReference type="InterPro" id="IPR000055">
    <property type="entry name" value="Restrct_endonuc_typeI_TRD"/>
</dbReference>
<organism evidence="6 7">
    <name type="scientific">Aeromicrobium duanguangcaii</name>
    <dbReference type="NCBI Taxonomy" id="2968086"/>
    <lineage>
        <taxon>Bacteria</taxon>
        <taxon>Bacillati</taxon>
        <taxon>Actinomycetota</taxon>
        <taxon>Actinomycetes</taxon>
        <taxon>Propionibacteriales</taxon>
        <taxon>Nocardioidaceae</taxon>
        <taxon>Aeromicrobium</taxon>
    </lineage>
</organism>
<evidence type="ECO:0000256" key="2">
    <source>
        <dbReference type="ARBA" id="ARBA00022747"/>
    </source>
</evidence>
<keyword evidence="6" id="KW-0255">Endonuclease</keyword>
<dbReference type="EMBL" id="CP101990">
    <property type="protein sequence ID" value="UUI69787.1"/>
    <property type="molecule type" value="Genomic_DNA"/>
</dbReference>
<feature type="domain" description="Type I restriction modification DNA specificity" evidence="5">
    <location>
        <begin position="264"/>
        <end position="373"/>
    </location>
</feature>
<keyword evidence="7" id="KW-1185">Reference proteome</keyword>
<comment type="similarity">
    <text evidence="1">Belongs to the type-I restriction system S methylase family.</text>
</comment>
<accession>A0ABY5KKV0</accession>
<evidence type="ECO:0000256" key="3">
    <source>
        <dbReference type="ARBA" id="ARBA00023125"/>
    </source>
</evidence>
<dbReference type="SUPFAM" id="SSF116734">
    <property type="entry name" value="DNA methylase specificity domain"/>
    <property type="match status" value="2"/>
</dbReference>
<dbReference type="Gene3D" id="3.90.220.20">
    <property type="entry name" value="DNA methylase specificity domains"/>
    <property type="match status" value="3"/>
</dbReference>
<evidence type="ECO:0000313" key="6">
    <source>
        <dbReference type="EMBL" id="UUI69787.1"/>
    </source>
</evidence>
<dbReference type="Pfam" id="PF01420">
    <property type="entry name" value="Methylase_S"/>
    <property type="match status" value="2"/>
</dbReference>
<dbReference type="PANTHER" id="PTHR30408">
    <property type="entry name" value="TYPE-1 RESTRICTION ENZYME ECOKI SPECIFICITY PROTEIN"/>
    <property type="match status" value="1"/>
</dbReference>
<feature type="domain" description="Type I restriction modification DNA specificity" evidence="5">
    <location>
        <begin position="7"/>
        <end position="175"/>
    </location>
</feature>
<sequence>MSGENVWERRRLKWGCSLAAGSTPPTSDASFWAAPDADDVVPFVSISDMSRRVTVTTTQRAISTRVVRERRMPVGHPGTLLLAMYASVGEVAFLDSDATWSQAILGLTPDPAHFERRFLRYALEAMRPDLLMDVRTNTQANLNARQVGDLWIPAPPSALQAVVADYLDRETAQIDNLIAEQERLIELLRERRQAVIDSVFDSVEAPRGQLRRAITFLTSGSRGWGDYYADAGARFLRIGNLPRRSLALRGQVQRISLPEGVTEGERTKLQLHDLLFSITAYLGSVAVVDAAWAGGYVSQHVALCRMDSARLEPHFVGWSMLATNGQHQLNAGAAGGTKVQLALDDIRGLEVAYPSLEEQRRIVELLDDQTAKIDQLIAEAELLIGLARERRSALITAAVTGQIEIPEAS</sequence>
<feature type="coiled-coil region" evidence="4">
    <location>
        <begin position="167"/>
        <end position="198"/>
    </location>
</feature>
<keyword evidence="6" id="KW-0540">Nuclease</keyword>
<evidence type="ECO:0000313" key="7">
    <source>
        <dbReference type="Proteomes" id="UP001315860"/>
    </source>
</evidence>
<keyword evidence="3" id="KW-0238">DNA-binding</keyword>
<reference evidence="6 7" key="1">
    <citation type="submission" date="2022-07" db="EMBL/GenBank/DDBJ databases">
        <title>Novel species in genus Aeromicrobium.</title>
        <authorList>
            <person name="Ye L."/>
        </authorList>
    </citation>
    <scope>NUCLEOTIDE SEQUENCE [LARGE SCALE GENOMIC DNA]</scope>
    <source>
        <strain evidence="7">zg-Y50</strain>
    </source>
</reference>
<evidence type="ECO:0000256" key="1">
    <source>
        <dbReference type="ARBA" id="ARBA00010923"/>
    </source>
</evidence>
<keyword evidence="6" id="KW-0378">Hydrolase</keyword>
<keyword evidence="2" id="KW-0680">Restriction system</keyword>
<dbReference type="RefSeq" id="WP_256766130.1">
    <property type="nucleotide sequence ID" value="NZ_CP101990.1"/>
</dbReference>
<dbReference type="InterPro" id="IPR052021">
    <property type="entry name" value="Type-I_RS_S_subunit"/>
</dbReference>
<name>A0ABY5KKV0_9ACTN</name>
<dbReference type="Proteomes" id="UP001315860">
    <property type="component" value="Chromosome"/>
</dbReference>
<dbReference type="GO" id="GO:0004519">
    <property type="term" value="F:endonuclease activity"/>
    <property type="evidence" value="ECO:0007669"/>
    <property type="project" value="UniProtKB-KW"/>
</dbReference>
<evidence type="ECO:0000256" key="4">
    <source>
        <dbReference type="SAM" id="Coils"/>
    </source>
</evidence>
<dbReference type="InterPro" id="IPR044946">
    <property type="entry name" value="Restrct_endonuc_typeI_TRD_sf"/>
</dbReference>
<protein>
    <submittedName>
        <fullName evidence="6">Restriction endonuclease subunit S</fullName>
        <ecNumber evidence="6">3.1.21.-</ecNumber>
    </submittedName>
</protein>
<dbReference type="EC" id="3.1.21.-" evidence="6"/>
<gene>
    <name evidence="6" type="ORF">NP095_06750</name>
</gene>
<dbReference type="GO" id="GO:0016787">
    <property type="term" value="F:hydrolase activity"/>
    <property type="evidence" value="ECO:0007669"/>
    <property type="project" value="UniProtKB-KW"/>
</dbReference>
<dbReference type="PANTHER" id="PTHR30408:SF12">
    <property type="entry name" value="TYPE I RESTRICTION ENZYME MJAVIII SPECIFICITY SUBUNIT"/>
    <property type="match status" value="1"/>
</dbReference>
<proteinExistence type="inferred from homology"/>